<dbReference type="Pfam" id="PF00480">
    <property type="entry name" value="ROK"/>
    <property type="match status" value="1"/>
</dbReference>
<dbReference type="CDD" id="cd24073">
    <property type="entry name" value="ASKHA_ATPase_ROK_CYANR"/>
    <property type="match status" value="1"/>
</dbReference>
<dbReference type="InterPro" id="IPR036388">
    <property type="entry name" value="WH-like_DNA-bd_sf"/>
</dbReference>
<proteinExistence type="predicted"/>
<dbReference type="PANTHER" id="PTHR18964:SF149">
    <property type="entry name" value="BIFUNCTIONAL UDP-N-ACETYLGLUCOSAMINE 2-EPIMERASE_N-ACETYLMANNOSAMINE KINASE"/>
    <property type="match status" value="1"/>
</dbReference>
<dbReference type="InterPro" id="IPR000600">
    <property type="entry name" value="ROK"/>
</dbReference>
<sequence length="395" mass="41244">MRSINRSMVLDVVREKGPVSKAEIARITGLSQATVGAIVPSLIERGFVCEGAPVVSGLGRPPTLLELDRDSYTVVGLKLMEGNIVGAVTDLEARTLGHVEAPLSDLDPTSVTEAAAGVVDELLVVSGLGRERLLGVGIGLAGVIDTDRGICRSSPFLGWTDVPIAELVEARLGLPTRVDNDTNTLALAERWFGVGQKSDDFILVTLGRGIGLSVVVGGSVYRGAHGGAGEFGHTVMSDGDALCSCGNRGCLESTIGEPALVRNAQELCSRLGIPGPSTPAELYAEAPLVPELADLMSRSGRLLGRAIGNLINLLAPELVVLSGEGVDAGEPLLGAVRSELAAHVHEGLRDSYELVVEPLTGEAWARGAASLILNAVFESPTRARSSPLWDWETAQ</sequence>
<dbReference type="SUPFAM" id="SSF46785">
    <property type="entry name" value="Winged helix' DNA-binding domain"/>
    <property type="match status" value="1"/>
</dbReference>
<dbReference type="PANTHER" id="PTHR18964">
    <property type="entry name" value="ROK (REPRESSOR, ORF, KINASE) FAMILY"/>
    <property type="match status" value="1"/>
</dbReference>
<dbReference type="Gene3D" id="1.10.10.10">
    <property type="entry name" value="Winged helix-like DNA-binding domain superfamily/Winged helix DNA-binding domain"/>
    <property type="match status" value="1"/>
</dbReference>
<evidence type="ECO:0000313" key="1">
    <source>
        <dbReference type="EMBL" id="VAW03856.1"/>
    </source>
</evidence>
<dbReference type="InterPro" id="IPR043129">
    <property type="entry name" value="ATPase_NBD"/>
</dbReference>
<evidence type="ECO:0008006" key="2">
    <source>
        <dbReference type="Google" id="ProtNLM"/>
    </source>
</evidence>
<organism evidence="1">
    <name type="scientific">hydrothermal vent metagenome</name>
    <dbReference type="NCBI Taxonomy" id="652676"/>
    <lineage>
        <taxon>unclassified sequences</taxon>
        <taxon>metagenomes</taxon>
        <taxon>ecological metagenomes</taxon>
    </lineage>
</organism>
<reference evidence="1" key="1">
    <citation type="submission" date="2018-06" db="EMBL/GenBank/DDBJ databases">
        <authorList>
            <person name="Zhirakovskaya E."/>
        </authorList>
    </citation>
    <scope>NUCLEOTIDE SEQUENCE</scope>
</reference>
<dbReference type="Pfam" id="PF13412">
    <property type="entry name" value="HTH_24"/>
    <property type="match status" value="1"/>
</dbReference>
<gene>
    <name evidence="1" type="ORF">MNBD_ACTINO01-164</name>
</gene>
<dbReference type="Gene3D" id="3.30.420.40">
    <property type="match status" value="2"/>
</dbReference>
<dbReference type="EMBL" id="UOEI01000379">
    <property type="protein sequence ID" value="VAW03856.1"/>
    <property type="molecule type" value="Genomic_DNA"/>
</dbReference>
<protein>
    <recommendedName>
        <fullName evidence="2">ROK family transcriptional regulator</fullName>
    </recommendedName>
</protein>
<dbReference type="AlphaFoldDB" id="A0A3B0TA32"/>
<dbReference type="SUPFAM" id="SSF53067">
    <property type="entry name" value="Actin-like ATPase domain"/>
    <property type="match status" value="1"/>
</dbReference>
<accession>A0A3B0TA32</accession>
<name>A0A3B0TA32_9ZZZZ</name>
<dbReference type="InterPro" id="IPR036390">
    <property type="entry name" value="WH_DNA-bd_sf"/>
</dbReference>